<dbReference type="Pfam" id="PF03548">
    <property type="entry name" value="LolA"/>
    <property type="match status" value="1"/>
</dbReference>
<dbReference type="InterPro" id="IPR029046">
    <property type="entry name" value="LolA/LolB/LppX"/>
</dbReference>
<protein>
    <submittedName>
        <fullName evidence="3">Outer membrane lipoprotein-sorting protein</fullName>
    </submittedName>
</protein>
<dbReference type="RefSeq" id="WP_115866267.1">
    <property type="nucleotide sequence ID" value="NZ_QREG01000001.1"/>
</dbReference>
<name>A0A3D9LIS3_MARFU</name>
<evidence type="ECO:0000256" key="1">
    <source>
        <dbReference type="ARBA" id="ARBA00022729"/>
    </source>
</evidence>
<dbReference type="CDD" id="cd16325">
    <property type="entry name" value="LolA"/>
    <property type="match status" value="1"/>
</dbReference>
<dbReference type="PANTHER" id="PTHR35869">
    <property type="entry name" value="OUTER-MEMBRANE LIPOPROTEIN CARRIER PROTEIN"/>
    <property type="match status" value="1"/>
</dbReference>
<keyword evidence="4" id="KW-1185">Reference proteome</keyword>
<dbReference type="AlphaFoldDB" id="A0A3D9LIS3"/>
<proteinExistence type="predicted"/>
<gene>
    <name evidence="3" type="ORF">C7460_101284</name>
</gene>
<dbReference type="InterPro" id="IPR004564">
    <property type="entry name" value="OM_lipoprot_carrier_LolA-like"/>
</dbReference>
<organism evidence="3 4">
    <name type="scientific">Marinoscillum furvescens DSM 4134</name>
    <dbReference type="NCBI Taxonomy" id="1122208"/>
    <lineage>
        <taxon>Bacteria</taxon>
        <taxon>Pseudomonadati</taxon>
        <taxon>Bacteroidota</taxon>
        <taxon>Cytophagia</taxon>
        <taxon>Cytophagales</taxon>
        <taxon>Reichenbachiellaceae</taxon>
        <taxon>Marinoscillum</taxon>
    </lineage>
</organism>
<reference evidence="3 4" key="1">
    <citation type="submission" date="2018-07" db="EMBL/GenBank/DDBJ databases">
        <title>Genomic Encyclopedia of Type Strains, Phase IV (KMG-IV): sequencing the most valuable type-strain genomes for metagenomic binning, comparative biology and taxonomic classification.</title>
        <authorList>
            <person name="Goeker M."/>
        </authorList>
    </citation>
    <scope>NUCLEOTIDE SEQUENCE [LARGE SCALE GENOMIC DNA]</scope>
    <source>
        <strain evidence="3 4">DSM 4134</strain>
    </source>
</reference>
<keyword evidence="3" id="KW-0449">Lipoprotein</keyword>
<dbReference type="Proteomes" id="UP000256779">
    <property type="component" value="Unassembled WGS sequence"/>
</dbReference>
<dbReference type="PANTHER" id="PTHR35869:SF1">
    <property type="entry name" value="OUTER-MEMBRANE LIPOPROTEIN CARRIER PROTEIN"/>
    <property type="match status" value="1"/>
</dbReference>
<evidence type="ECO:0000313" key="4">
    <source>
        <dbReference type="Proteomes" id="UP000256779"/>
    </source>
</evidence>
<comment type="caution">
    <text evidence="3">The sequence shown here is derived from an EMBL/GenBank/DDBJ whole genome shotgun (WGS) entry which is preliminary data.</text>
</comment>
<feature type="chain" id="PRO_5017811445" evidence="2">
    <location>
        <begin position="20"/>
        <end position="209"/>
    </location>
</feature>
<dbReference type="Gene3D" id="2.50.20.10">
    <property type="entry name" value="Lipoprotein localisation LolA/LolB/LppX"/>
    <property type="match status" value="1"/>
</dbReference>
<evidence type="ECO:0000313" key="3">
    <source>
        <dbReference type="EMBL" id="REE05765.1"/>
    </source>
</evidence>
<dbReference type="SUPFAM" id="SSF89392">
    <property type="entry name" value="Prokaryotic lipoproteins and lipoprotein localization factors"/>
    <property type="match status" value="1"/>
</dbReference>
<accession>A0A3D9LIS3</accession>
<dbReference type="OrthoDB" id="9810685at2"/>
<sequence>MKRIIVATLTAVMAWSASAQYDPEARAVLDAMSSKYKDIGTYSADFTQELVNESAEINETISGSITVKDDKYRLQVAGQEIYNNGTNVYSYSEEFNEVTISPYEPENEEITLGNIYDLYKDGFKYALMSINGQGDRIVELDPVSKDKSYFKIRLVIDSQDNLKKFTVFERSGNKYIYTINEFTKKEDVSDDYFTFDTKKNKGVEVIDFR</sequence>
<dbReference type="EMBL" id="QREG01000001">
    <property type="protein sequence ID" value="REE05765.1"/>
    <property type="molecule type" value="Genomic_DNA"/>
</dbReference>
<keyword evidence="1 2" id="KW-0732">Signal</keyword>
<evidence type="ECO:0000256" key="2">
    <source>
        <dbReference type="SAM" id="SignalP"/>
    </source>
</evidence>
<feature type="signal peptide" evidence="2">
    <location>
        <begin position="1"/>
        <end position="19"/>
    </location>
</feature>